<sequence length="72" mass="8250">MIANNDKNKQLPDEINMTFKELNMLKHLRNAGITKYFGFFLCLHFSVNILFKLMKTKNGLDGLGGCPMDQNL</sequence>
<dbReference type="RefSeq" id="WP_068441346.1">
    <property type="nucleotide sequence ID" value="NZ_CP013862.1"/>
</dbReference>
<keyword evidence="1" id="KW-0812">Transmembrane</keyword>
<dbReference type="STRING" id="1472767.AOX59_02465"/>
<dbReference type="KEGG" id="lao:AOX59_02465"/>
<organism evidence="2 3">
    <name type="scientific">Lentibacillus amyloliquefaciens</name>
    <dbReference type="NCBI Taxonomy" id="1472767"/>
    <lineage>
        <taxon>Bacteria</taxon>
        <taxon>Bacillati</taxon>
        <taxon>Bacillota</taxon>
        <taxon>Bacilli</taxon>
        <taxon>Bacillales</taxon>
        <taxon>Bacillaceae</taxon>
        <taxon>Lentibacillus</taxon>
    </lineage>
</organism>
<reference evidence="2 3" key="1">
    <citation type="submission" date="2016-01" db="EMBL/GenBank/DDBJ databases">
        <title>Complete genome sequence of strain Lentibacillus amyloliquefaciens LAM0015T isolated from saline sediment.</title>
        <authorList>
            <person name="Wang J.-L."/>
            <person name="He M.-X."/>
        </authorList>
    </citation>
    <scope>NUCLEOTIDE SEQUENCE [LARGE SCALE GENOMIC DNA]</scope>
    <source>
        <strain evidence="2 3">LAM0015</strain>
    </source>
</reference>
<accession>A0A0U4E2Q8</accession>
<dbReference type="Proteomes" id="UP000050331">
    <property type="component" value="Chromosome"/>
</dbReference>
<dbReference type="AlphaFoldDB" id="A0A0U4E2Q8"/>
<evidence type="ECO:0000256" key="1">
    <source>
        <dbReference type="SAM" id="Phobius"/>
    </source>
</evidence>
<name>A0A0U4E2Q8_9BACI</name>
<dbReference type="EMBL" id="CP013862">
    <property type="protein sequence ID" value="ALX47564.1"/>
    <property type="molecule type" value="Genomic_DNA"/>
</dbReference>
<evidence type="ECO:0000313" key="3">
    <source>
        <dbReference type="Proteomes" id="UP000050331"/>
    </source>
</evidence>
<keyword evidence="1" id="KW-0472">Membrane</keyword>
<feature type="transmembrane region" description="Helical" evidence="1">
    <location>
        <begin position="33"/>
        <end position="51"/>
    </location>
</feature>
<keyword evidence="1" id="KW-1133">Transmembrane helix</keyword>
<proteinExistence type="predicted"/>
<protein>
    <submittedName>
        <fullName evidence="2">Uncharacterized protein</fullName>
    </submittedName>
</protein>
<evidence type="ECO:0000313" key="2">
    <source>
        <dbReference type="EMBL" id="ALX47564.1"/>
    </source>
</evidence>
<gene>
    <name evidence="2" type="ORF">AOX59_02465</name>
</gene>
<keyword evidence="3" id="KW-1185">Reference proteome</keyword>